<comment type="caution">
    <text evidence="2">The sequence shown here is derived from an EMBL/GenBank/DDBJ whole genome shotgun (WGS) entry which is preliminary data.</text>
</comment>
<gene>
    <name evidence="2" type="ORF">CWB99_04710</name>
</gene>
<reference evidence="2 3" key="1">
    <citation type="submission" date="2018-01" db="EMBL/GenBank/DDBJ databases">
        <authorList>
            <person name="Paulsen S."/>
            <person name="Gram L.K."/>
        </authorList>
    </citation>
    <scope>NUCLEOTIDE SEQUENCE [LARGE SCALE GENOMIC DNA]</scope>
    <source>
        <strain evidence="2 3">S2676</strain>
    </source>
</reference>
<proteinExistence type="predicted"/>
<dbReference type="EMBL" id="PNCI01000008">
    <property type="protein sequence ID" value="TMP31558.1"/>
    <property type="molecule type" value="Genomic_DNA"/>
</dbReference>
<name>A0A5S3WRT7_9GAMM</name>
<accession>A0A5S3WRT7</accession>
<keyword evidence="1" id="KW-0732">Signal</keyword>
<dbReference type="PROSITE" id="PS51257">
    <property type="entry name" value="PROKAR_LIPOPROTEIN"/>
    <property type="match status" value="1"/>
</dbReference>
<evidence type="ECO:0000313" key="3">
    <source>
        <dbReference type="Proteomes" id="UP000310249"/>
    </source>
</evidence>
<organism evidence="2 3">
    <name type="scientific">Pseudoalteromonas rubra</name>
    <dbReference type="NCBI Taxonomy" id="43658"/>
    <lineage>
        <taxon>Bacteria</taxon>
        <taxon>Pseudomonadati</taxon>
        <taxon>Pseudomonadota</taxon>
        <taxon>Gammaproteobacteria</taxon>
        <taxon>Alteromonadales</taxon>
        <taxon>Pseudoalteromonadaceae</taxon>
        <taxon>Pseudoalteromonas</taxon>
    </lineage>
</organism>
<feature type="chain" id="PRO_5024340895" evidence="1">
    <location>
        <begin position="20"/>
        <end position="123"/>
    </location>
</feature>
<evidence type="ECO:0000313" key="2">
    <source>
        <dbReference type="EMBL" id="TMP31558.1"/>
    </source>
</evidence>
<dbReference type="Proteomes" id="UP000310249">
    <property type="component" value="Unassembled WGS sequence"/>
</dbReference>
<feature type="signal peptide" evidence="1">
    <location>
        <begin position="1"/>
        <end position="19"/>
    </location>
</feature>
<dbReference type="AlphaFoldDB" id="A0A5S3WRT7"/>
<evidence type="ECO:0000256" key="1">
    <source>
        <dbReference type="SAM" id="SignalP"/>
    </source>
</evidence>
<dbReference type="RefSeq" id="WP_138550815.1">
    <property type="nucleotide sequence ID" value="NZ_PNCH01000014.1"/>
</dbReference>
<sequence length="123" mass="14109">MRCIILWFFLALFVTGCSSTQKTTQSGFLPDYQRLAPSEAYPDTALYVSELLKSGALEKVRTIYLPHFEIWLQLDEQRKMALSPRHLAKLSVYYGEENTQAVKAVLDIWIDNFVTAISKSKMI</sequence>
<dbReference type="OrthoDB" id="6298095at2"/>
<protein>
    <submittedName>
        <fullName evidence="2">Uncharacterized protein</fullName>
    </submittedName>
</protein>
<reference evidence="3" key="2">
    <citation type="submission" date="2019-06" db="EMBL/GenBank/DDBJ databases">
        <title>Co-occurence of chitin degradation, pigmentation and bioactivity in marine Pseudoalteromonas.</title>
        <authorList>
            <person name="Sonnenschein E.C."/>
            <person name="Bech P.K."/>
        </authorList>
    </citation>
    <scope>NUCLEOTIDE SEQUENCE [LARGE SCALE GENOMIC DNA]</scope>
    <source>
        <strain evidence="3">S2676</strain>
    </source>
</reference>